<proteinExistence type="predicted"/>
<comment type="caution">
    <text evidence="2">The sequence shown here is derived from an EMBL/GenBank/DDBJ whole genome shotgun (WGS) entry which is preliminary data.</text>
</comment>
<name>A0A7X8TR50_9VIBR</name>
<accession>A0A7X8TR50</accession>
<organism evidence="2 3">
    <name type="scientific">Vibrio agarilyticus</name>
    <dbReference type="NCBI Taxonomy" id="2726741"/>
    <lineage>
        <taxon>Bacteria</taxon>
        <taxon>Pseudomonadati</taxon>
        <taxon>Pseudomonadota</taxon>
        <taxon>Gammaproteobacteria</taxon>
        <taxon>Vibrionales</taxon>
        <taxon>Vibrionaceae</taxon>
        <taxon>Vibrio</taxon>
    </lineage>
</organism>
<dbReference type="AlphaFoldDB" id="A0A7X8TR50"/>
<dbReference type="RefSeq" id="WP_168836447.1">
    <property type="nucleotide sequence ID" value="NZ_JABAIK010000009.1"/>
</dbReference>
<keyword evidence="3" id="KW-1185">Reference proteome</keyword>
<gene>
    <name evidence="2" type="ORF">HGP28_10670</name>
</gene>
<evidence type="ECO:0000313" key="2">
    <source>
        <dbReference type="EMBL" id="NLS13355.1"/>
    </source>
</evidence>
<reference evidence="2 3" key="1">
    <citation type="submission" date="2020-04" db="EMBL/GenBank/DDBJ databases">
        <title>Vibrio sp. SM6, a novel species isolated from seawater.</title>
        <authorList>
            <person name="Wang X."/>
        </authorList>
    </citation>
    <scope>NUCLEOTIDE SEQUENCE [LARGE SCALE GENOMIC DNA]</scope>
    <source>
        <strain evidence="2 3">SM6</strain>
    </source>
</reference>
<dbReference type="EMBL" id="JABAIK010000009">
    <property type="protein sequence ID" value="NLS13355.1"/>
    <property type="molecule type" value="Genomic_DNA"/>
</dbReference>
<evidence type="ECO:0000256" key="1">
    <source>
        <dbReference type="SAM" id="MobiDB-lite"/>
    </source>
</evidence>
<evidence type="ECO:0000313" key="3">
    <source>
        <dbReference type="Proteomes" id="UP000535589"/>
    </source>
</evidence>
<sequence>MANKYPNPVRGRVHCPVCNTSSTVHVVGEGRLIAEGEPIKNGRNLGLYYYKCDECGNSAISRRVDEFVRQNMVVEGEPLPALQTNAPTEPLTANPADLEPEPTDAPAEVAPPVVAEMEGPTVPQAPAKPDKHWLKALLAALAVAALLLYAVRQLQPKAATEPTDNQGMLSNG</sequence>
<protein>
    <submittedName>
        <fullName evidence="2">Uncharacterized protein</fullName>
    </submittedName>
</protein>
<dbReference type="Proteomes" id="UP000535589">
    <property type="component" value="Unassembled WGS sequence"/>
</dbReference>
<feature type="region of interest" description="Disordered" evidence="1">
    <location>
        <begin position="78"/>
        <end position="107"/>
    </location>
</feature>